<evidence type="ECO:0000256" key="3">
    <source>
        <dbReference type="SAM" id="Phobius"/>
    </source>
</evidence>
<dbReference type="InterPro" id="IPR001507">
    <property type="entry name" value="ZP_dom"/>
</dbReference>
<keyword evidence="7" id="KW-1185">Reference proteome</keyword>
<evidence type="ECO:0000313" key="7">
    <source>
        <dbReference type="Proteomes" id="UP001331515"/>
    </source>
</evidence>
<accession>A0AAN8C324</accession>
<reference evidence="5 7" key="1">
    <citation type="journal article" date="2023" name="Mol. Biol. Evol.">
        <title>Genomics of Secondarily Temperate Adaptation in the Only Non-Antarctic Icefish.</title>
        <authorList>
            <person name="Rivera-Colon A.G."/>
            <person name="Rayamajhi N."/>
            <person name="Minhas B.F."/>
            <person name="Madrigal G."/>
            <person name="Bilyk K.T."/>
            <person name="Yoon V."/>
            <person name="Hune M."/>
            <person name="Gregory S."/>
            <person name="Cheng C.H.C."/>
            <person name="Catchen J.M."/>
        </authorList>
    </citation>
    <scope>NUCLEOTIDE SEQUENCE [LARGE SCALE GENOMIC DNA]</scope>
    <source>
        <tissue evidence="5">White muscle</tissue>
    </source>
</reference>
<dbReference type="EMBL" id="JAURVH010001534">
    <property type="protein sequence ID" value="KAK5896186.1"/>
    <property type="molecule type" value="Genomic_DNA"/>
</dbReference>
<dbReference type="Gene3D" id="2.60.40.3210">
    <property type="entry name" value="Zona pellucida, ZP-N domain"/>
    <property type="match status" value="1"/>
</dbReference>
<dbReference type="InterPro" id="IPR055355">
    <property type="entry name" value="ZP-C"/>
</dbReference>
<keyword evidence="1" id="KW-0732">Signal</keyword>
<dbReference type="Pfam" id="PF00100">
    <property type="entry name" value="Zona_pellucida"/>
    <property type="match status" value="1"/>
</dbReference>
<evidence type="ECO:0000259" key="4">
    <source>
        <dbReference type="PROSITE" id="PS51034"/>
    </source>
</evidence>
<organism evidence="5 7">
    <name type="scientific">Champsocephalus gunnari</name>
    <name type="common">Mackerel icefish</name>
    <dbReference type="NCBI Taxonomy" id="52237"/>
    <lineage>
        <taxon>Eukaryota</taxon>
        <taxon>Metazoa</taxon>
        <taxon>Chordata</taxon>
        <taxon>Craniata</taxon>
        <taxon>Vertebrata</taxon>
        <taxon>Euteleostomi</taxon>
        <taxon>Actinopterygii</taxon>
        <taxon>Neopterygii</taxon>
        <taxon>Teleostei</taxon>
        <taxon>Neoteleostei</taxon>
        <taxon>Acanthomorphata</taxon>
        <taxon>Eupercaria</taxon>
        <taxon>Perciformes</taxon>
        <taxon>Notothenioidei</taxon>
        <taxon>Channichthyidae</taxon>
        <taxon>Champsocephalus</taxon>
    </lineage>
</organism>
<comment type="caution">
    <text evidence="5">The sequence shown here is derived from an EMBL/GenBank/DDBJ whole genome shotgun (WGS) entry which is preliminary data.</text>
</comment>
<keyword evidence="3" id="KW-1133">Transmembrane helix</keyword>
<evidence type="ECO:0000313" key="5">
    <source>
        <dbReference type="EMBL" id="KAK5896185.1"/>
    </source>
</evidence>
<dbReference type="PROSITE" id="PS51034">
    <property type="entry name" value="ZP_2"/>
    <property type="match status" value="1"/>
</dbReference>
<keyword evidence="3" id="KW-0812">Transmembrane</keyword>
<evidence type="ECO:0000256" key="1">
    <source>
        <dbReference type="ARBA" id="ARBA00022729"/>
    </source>
</evidence>
<evidence type="ECO:0000256" key="2">
    <source>
        <dbReference type="ARBA" id="ARBA00023157"/>
    </source>
</evidence>
<dbReference type="AlphaFoldDB" id="A0AAN8C324"/>
<dbReference type="InterPro" id="IPR042235">
    <property type="entry name" value="ZP-C_dom"/>
</dbReference>
<dbReference type="EMBL" id="JAURVH010001534">
    <property type="protein sequence ID" value="KAK5896185.1"/>
    <property type="molecule type" value="Genomic_DNA"/>
</dbReference>
<dbReference type="Gene3D" id="2.60.40.4100">
    <property type="entry name" value="Zona pellucida, ZP-C domain"/>
    <property type="match status" value="1"/>
</dbReference>
<sequence length="297" mass="33509">MEENEMFYYLRIPRKTSECGTERRVNGSHIEIQNTLTVTLSKEQTISRRDLLVVWKCVYPRHYFRNTRLRVDNEWLSSVSLVEFNSSLQLGLTLTLFTDESYTSKYIDAITIAPEDNLFLQVALQNENSFAADVLLRVESCWATESADPQDNIQGVILQDGCAVDETFHWLSVNGQAQKSRCYIQMFSMPRGLPLYIHCLANICGPLEDCTKSCSSEQRSKRSVSRKTIDGNRAGIVSAGPLMVNQRATSGVPPSYWAVHMTMIAIVAGSIGFLGVTVLAMRATKAVMTYVERLRRQ</sequence>
<gene>
    <name evidence="5" type="ORF">CgunFtcFv8_009813</name>
    <name evidence="6" type="ORF">CgunFtcFv8_009814</name>
</gene>
<feature type="transmembrane region" description="Helical" evidence="3">
    <location>
        <begin position="256"/>
        <end position="280"/>
    </location>
</feature>
<name>A0AAN8C324_CHAGU</name>
<proteinExistence type="predicted"/>
<dbReference type="PANTHER" id="PTHR14002">
    <property type="entry name" value="ENDOGLIN/TGF-BETA RECEPTOR TYPE III"/>
    <property type="match status" value="1"/>
</dbReference>
<evidence type="ECO:0000313" key="6">
    <source>
        <dbReference type="EMBL" id="KAK5896186.1"/>
    </source>
</evidence>
<dbReference type="SMART" id="SM00241">
    <property type="entry name" value="ZP"/>
    <property type="match status" value="1"/>
</dbReference>
<keyword evidence="2" id="KW-1015">Disulfide bond</keyword>
<dbReference type="PANTHER" id="PTHR14002:SF60">
    <property type="entry name" value="ZP DOMAIN-CONTAINING PROTEIN"/>
    <property type="match status" value="1"/>
</dbReference>
<keyword evidence="3" id="KW-0472">Membrane</keyword>
<protein>
    <recommendedName>
        <fullName evidence="4">ZP domain-containing protein</fullName>
    </recommendedName>
</protein>
<dbReference type="Proteomes" id="UP001331515">
    <property type="component" value="Unassembled WGS sequence"/>
</dbReference>
<feature type="domain" description="ZP" evidence="4">
    <location>
        <begin position="1"/>
        <end position="221"/>
    </location>
</feature>